<protein>
    <submittedName>
        <fullName evidence="2">Glycoside hydrolase family 79 protein</fullName>
    </submittedName>
</protein>
<proteinExistence type="predicted"/>
<keyword evidence="1" id="KW-0732">Signal</keyword>
<reference evidence="2" key="1">
    <citation type="journal article" date="2020" name="Stud. Mycol.">
        <title>101 Dothideomycetes genomes: a test case for predicting lifestyles and emergence of pathogens.</title>
        <authorList>
            <person name="Haridas S."/>
            <person name="Albert R."/>
            <person name="Binder M."/>
            <person name="Bloem J."/>
            <person name="Labutti K."/>
            <person name="Salamov A."/>
            <person name="Andreopoulos B."/>
            <person name="Baker S."/>
            <person name="Barry K."/>
            <person name="Bills G."/>
            <person name="Bluhm B."/>
            <person name="Cannon C."/>
            <person name="Castanera R."/>
            <person name="Culley D."/>
            <person name="Daum C."/>
            <person name="Ezra D."/>
            <person name="Gonzalez J."/>
            <person name="Henrissat B."/>
            <person name="Kuo A."/>
            <person name="Liang C."/>
            <person name="Lipzen A."/>
            <person name="Lutzoni F."/>
            <person name="Magnuson J."/>
            <person name="Mondo S."/>
            <person name="Nolan M."/>
            <person name="Ohm R."/>
            <person name="Pangilinan J."/>
            <person name="Park H.-J."/>
            <person name="Ramirez L."/>
            <person name="Alfaro M."/>
            <person name="Sun H."/>
            <person name="Tritt A."/>
            <person name="Yoshinaga Y."/>
            <person name="Zwiers L.-H."/>
            <person name="Turgeon B."/>
            <person name="Goodwin S."/>
            <person name="Spatafora J."/>
            <person name="Crous P."/>
            <person name="Grigoriev I."/>
        </authorList>
    </citation>
    <scope>NUCLEOTIDE SEQUENCE</scope>
    <source>
        <strain evidence="2">CBS 122367</strain>
    </source>
</reference>
<dbReference type="GO" id="GO:0016787">
    <property type="term" value="F:hydrolase activity"/>
    <property type="evidence" value="ECO:0007669"/>
    <property type="project" value="UniProtKB-KW"/>
</dbReference>
<keyword evidence="2" id="KW-0378">Hydrolase</keyword>
<gene>
    <name evidence="2" type="ORF">K458DRAFT_395491</name>
</gene>
<organism evidence="2 3">
    <name type="scientific">Lentithecium fluviatile CBS 122367</name>
    <dbReference type="NCBI Taxonomy" id="1168545"/>
    <lineage>
        <taxon>Eukaryota</taxon>
        <taxon>Fungi</taxon>
        <taxon>Dikarya</taxon>
        <taxon>Ascomycota</taxon>
        <taxon>Pezizomycotina</taxon>
        <taxon>Dothideomycetes</taxon>
        <taxon>Pleosporomycetidae</taxon>
        <taxon>Pleosporales</taxon>
        <taxon>Massarineae</taxon>
        <taxon>Lentitheciaceae</taxon>
        <taxon>Lentithecium</taxon>
    </lineage>
</organism>
<name>A0A6G1II08_9PLEO</name>
<dbReference type="OrthoDB" id="2831684at2759"/>
<dbReference type="EMBL" id="MU005617">
    <property type="protein sequence ID" value="KAF2677852.1"/>
    <property type="molecule type" value="Genomic_DNA"/>
</dbReference>
<evidence type="ECO:0000313" key="2">
    <source>
        <dbReference type="EMBL" id="KAF2677852.1"/>
    </source>
</evidence>
<dbReference type="AlphaFoldDB" id="A0A6G1II08"/>
<feature type="signal peptide" evidence="1">
    <location>
        <begin position="1"/>
        <end position="21"/>
    </location>
</feature>
<sequence length="345" mass="37887">MFPNVEVLFALEVLTPHAVDAQATVTSTQAINLPTARPKNVFNVPGDFPSMGFELAFLPGYGNEFSANMIGETADRMGEKPLIRIGGTSGDIIKYNPNQEIPADCLENDVNKCTHKSKFILGLNYFDALSKRIKDARISILAPLDPIHSTNPPNTANIVEFLKEAYKSIGASRIDAIALGDEKTPQFDDKSLDITEHLLDHTDLVANFAKYRPSIDYALNTAEESTYFANTLWARALWIPLLGLATPGPRVQAPFYVMPFVADFLGKRVSRERGAVNIDLRNPHLTTYAMYEGDEIARVAIVNLLQYGREGNRSGVEAYMRNLVITENVVSVGRLHADDGTAAGG</sequence>
<feature type="chain" id="PRO_5026013945" evidence="1">
    <location>
        <begin position="22"/>
        <end position="345"/>
    </location>
</feature>
<accession>A0A6G1II08</accession>
<dbReference type="PANTHER" id="PTHR36183:SF2">
    <property type="entry name" value="BETA-GLUCURONIDASE C-TERMINAL DOMAIN-CONTAINING PROTEIN"/>
    <property type="match status" value="1"/>
</dbReference>
<dbReference type="PANTHER" id="PTHR36183">
    <property type="entry name" value="BETA-GLUCURONIDASE"/>
    <property type="match status" value="1"/>
</dbReference>
<dbReference type="Gene3D" id="3.20.20.80">
    <property type="entry name" value="Glycosidases"/>
    <property type="match status" value="1"/>
</dbReference>
<evidence type="ECO:0000256" key="1">
    <source>
        <dbReference type="SAM" id="SignalP"/>
    </source>
</evidence>
<evidence type="ECO:0000313" key="3">
    <source>
        <dbReference type="Proteomes" id="UP000799291"/>
    </source>
</evidence>
<dbReference type="Proteomes" id="UP000799291">
    <property type="component" value="Unassembled WGS sequence"/>
</dbReference>
<keyword evidence="3" id="KW-1185">Reference proteome</keyword>
<dbReference type="InterPro" id="IPR052974">
    <property type="entry name" value="GH79_Enzymes"/>
</dbReference>